<feature type="transmembrane region" description="Helical" evidence="6">
    <location>
        <begin position="36"/>
        <end position="54"/>
    </location>
</feature>
<organism evidence="7 8">
    <name type="scientific">Marinobacter halophilus</name>
    <dbReference type="NCBI Taxonomy" id="1323740"/>
    <lineage>
        <taxon>Bacteria</taxon>
        <taxon>Pseudomonadati</taxon>
        <taxon>Pseudomonadota</taxon>
        <taxon>Gammaproteobacteria</taxon>
        <taxon>Pseudomonadales</taxon>
        <taxon>Marinobacteraceae</taxon>
        <taxon>Marinobacter</taxon>
    </lineage>
</organism>
<dbReference type="Pfam" id="PF13440">
    <property type="entry name" value="Polysacc_synt_3"/>
    <property type="match status" value="1"/>
</dbReference>
<evidence type="ECO:0000256" key="4">
    <source>
        <dbReference type="ARBA" id="ARBA00022989"/>
    </source>
</evidence>
<dbReference type="GO" id="GO:0005886">
    <property type="term" value="C:plasma membrane"/>
    <property type="evidence" value="ECO:0007669"/>
    <property type="project" value="UniProtKB-SubCell"/>
</dbReference>
<feature type="transmembrane region" description="Helical" evidence="6">
    <location>
        <begin position="412"/>
        <end position="431"/>
    </location>
</feature>
<keyword evidence="5 6" id="KW-0472">Membrane</keyword>
<evidence type="ECO:0000313" key="7">
    <source>
        <dbReference type="EMBL" id="PSF07756.1"/>
    </source>
</evidence>
<evidence type="ECO:0000256" key="3">
    <source>
        <dbReference type="ARBA" id="ARBA00022692"/>
    </source>
</evidence>
<dbReference type="EMBL" id="PXNN01000013">
    <property type="protein sequence ID" value="PSF07756.1"/>
    <property type="molecule type" value="Genomic_DNA"/>
</dbReference>
<keyword evidence="4 6" id="KW-1133">Transmembrane helix</keyword>
<feature type="transmembrane region" description="Helical" evidence="6">
    <location>
        <begin position="75"/>
        <end position="99"/>
    </location>
</feature>
<keyword evidence="3 6" id="KW-0812">Transmembrane</keyword>
<comment type="caution">
    <text evidence="7">The sequence shown here is derived from an EMBL/GenBank/DDBJ whole genome shotgun (WGS) entry which is preliminary data.</text>
</comment>
<feature type="transmembrane region" description="Helical" evidence="6">
    <location>
        <begin position="208"/>
        <end position="231"/>
    </location>
</feature>
<feature type="transmembrane region" description="Helical" evidence="6">
    <location>
        <begin position="378"/>
        <end position="400"/>
    </location>
</feature>
<evidence type="ECO:0000313" key="8">
    <source>
        <dbReference type="Proteomes" id="UP000238385"/>
    </source>
</evidence>
<feature type="transmembrane region" description="Helical" evidence="6">
    <location>
        <begin position="320"/>
        <end position="341"/>
    </location>
</feature>
<dbReference type="OrthoDB" id="5906224at2"/>
<feature type="transmembrane region" description="Helical" evidence="6">
    <location>
        <begin position="144"/>
        <end position="162"/>
    </location>
</feature>
<feature type="transmembrane region" description="Helical" evidence="6">
    <location>
        <begin position="353"/>
        <end position="372"/>
    </location>
</feature>
<feature type="transmembrane region" description="Helical" evidence="6">
    <location>
        <begin position="246"/>
        <end position="267"/>
    </location>
</feature>
<dbReference type="AlphaFoldDB" id="A0A2T1KCA8"/>
<evidence type="ECO:0000256" key="1">
    <source>
        <dbReference type="ARBA" id="ARBA00004651"/>
    </source>
</evidence>
<evidence type="ECO:0000256" key="2">
    <source>
        <dbReference type="ARBA" id="ARBA00022475"/>
    </source>
</evidence>
<accession>A0A2T1KCA8</accession>
<protein>
    <submittedName>
        <fullName evidence="7">Polysaccharide biosynthesis protein</fullName>
    </submittedName>
</protein>
<evidence type="ECO:0000256" key="5">
    <source>
        <dbReference type="ARBA" id="ARBA00023136"/>
    </source>
</evidence>
<feature type="transmembrane region" description="Helical" evidence="6">
    <location>
        <begin position="168"/>
        <end position="187"/>
    </location>
</feature>
<feature type="transmembrane region" description="Helical" evidence="6">
    <location>
        <begin position="105"/>
        <end position="123"/>
    </location>
</feature>
<dbReference type="PANTHER" id="PTHR30250:SF31">
    <property type="entry name" value="INNER MEMBRANE PROTEIN YGHQ"/>
    <property type="match status" value="1"/>
</dbReference>
<feature type="transmembrane region" description="Helical" evidence="6">
    <location>
        <begin position="7"/>
        <end position="30"/>
    </location>
</feature>
<keyword evidence="2" id="KW-1003">Cell membrane</keyword>
<comment type="subcellular location">
    <subcellularLocation>
        <location evidence="1">Cell membrane</location>
        <topology evidence="1">Multi-pass membrane protein</topology>
    </subcellularLocation>
</comment>
<gene>
    <name evidence="7" type="ORF">C7H08_10095</name>
</gene>
<dbReference type="Proteomes" id="UP000238385">
    <property type="component" value="Unassembled WGS sequence"/>
</dbReference>
<name>A0A2T1KCA8_9GAMM</name>
<dbReference type="RefSeq" id="WP_106671625.1">
    <property type="nucleotide sequence ID" value="NZ_BMFE01000001.1"/>
</dbReference>
<keyword evidence="8" id="KW-1185">Reference proteome</keyword>
<reference evidence="7 8" key="1">
    <citation type="submission" date="2018-03" db="EMBL/GenBank/DDBJ databases">
        <title>Marinobacter brunus sp. nov., a marine bacterium of Gamma-proteobacteria isolated from the surface seawater of the South China Sea.</title>
        <authorList>
            <person name="Cheng H."/>
            <person name="Wu Y.-H."/>
            <person name="Xamxidin M."/>
            <person name="Xu X.-W."/>
        </authorList>
    </citation>
    <scope>NUCLEOTIDE SEQUENCE [LARGE SCALE GENOMIC DNA]</scope>
    <source>
        <strain evidence="7 8">JCM 30472</strain>
    </source>
</reference>
<dbReference type="PANTHER" id="PTHR30250">
    <property type="entry name" value="PST FAMILY PREDICTED COLANIC ACID TRANSPORTER"/>
    <property type="match status" value="1"/>
</dbReference>
<feature type="transmembrane region" description="Helical" evidence="6">
    <location>
        <begin position="288"/>
        <end position="308"/>
    </location>
</feature>
<sequence length="474" mass="50375">MLLRHTLYYFTARGLPGLVNFAALAVFTRLLAPEEFGRYALVVVGVGLANVILFQWLRLVLGRFYQVNRHSPDQFLGGILALFFCVAVPITGAGLVLALLWPDPIWRQLLLLAVMLLLTQAWFELSLSLAQASVKPGWYGRLSGTKALVSILVGGALAWIGWGSSAPIVGLILAHVVALLLFAVNAWRGLSLRLPARDVLYSQLRYGLPLTITFALSWVVSGSDRLIIAWIMDEQAVGEYAAGYDLVFQTLMLVLTIINTAAYPLAVNALERGGESAAMGQLKQNGQLIFVAAVAGCLGLIALGPQVVEIVIGEEFRSAAMMIFPWVALAGAIAGIKAFHFDLAFQLGVASHWLVLTGGIAAVVNVGLNLLLIPSFGILGAAWATLAAFVTALVTGAVIGCRIFSMPSVTPMLWRAVVVGAFAGGFAWAGANAFDGVWSGAVGGLMAGTFAGGFACWLVDVAGVRVMLSKRFRS</sequence>
<feature type="transmembrane region" description="Helical" evidence="6">
    <location>
        <begin position="437"/>
        <end position="464"/>
    </location>
</feature>
<evidence type="ECO:0000256" key="6">
    <source>
        <dbReference type="SAM" id="Phobius"/>
    </source>
</evidence>
<dbReference type="InterPro" id="IPR050833">
    <property type="entry name" value="Poly_Biosynth_Transport"/>
</dbReference>
<proteinExistence type="predicted"/>